<name>A0A9W2UL28_PANPR</name>
<dbReference type="SUPFAM" id="SSF47862">
    <property type="entry name" value="Saposin"/>
    <property type="match status" value="1"/>
</dbReference>
<dbReference type="GO" id="GO:0061844">
    <property type="term" value="P:antimicrobial humoral immune response mediated by antimicrobial peptide"/>
    <property type="evidence" value="ECO:0007669"/>
    <property type="project" value="TreeGrafter"/>
</dbReference>
<dbReference type="InterPro" id="IPR008138">
    <property type="entry name" value="SapB_2"/>
</dbReference>
<evidence type="ECO:0000256" key="3">
    <source>
        <dbReference type="SAM" id="SignalP"/>
    </source>
</evidence>
<dbReference type="Pfam" id="PF03489">
    <property type="entry name" value="SapB_2"/>
    <property type="match status" value="1"/>
</dbReference>
<dbReference type="Proteomes" id="UP001165780">
    <property type="component" value="Unplaced"/>
</dbReference>
<feature type="chain" id="PRO_5040718983" evidence="3">
    <location>
        <begin position="21"/>
        <end position="185"/>
    </location>
</feature>
<evidence type="ECO:0000313" key="5">
    <source>
        <dbReference type="Proteomes" id="UP001165780"/>
    </source>
</evidence>
<dbReference type="InterPro" id="IPR038847">
    <property type="entry name" value="Granulysin-like"/>
</dbReference>
<dbReference type="GO" id="GO:0042742">
    <property type="term" value="P:defense response to bacterium"/>
    <property type="evidence" value="ECO:0007669"/>
    <property type="project" value="InterPro"/>
</dbReference>
<dbReference type="GeneID" id="109263979"/>
<reference evidence="6" key="1">
    <citation type="submission" date="2025-08" db="UniProtKB">
        <authorList>
            <consortium name="RefSeq"/>
        </authorList>
    </citation>
    <scope>IDENTIFICATION</scope>
    <source>
        <tissue evidence="6">Whole blood</tissue>
    </source>
</reference>
<accession>A0A9W2UL28</accession>
<keyword evidence="3" id="KW-0732">Signal</keyword>
<evidence type="ECO:0000259" key="4">
    <source>
        <dbReference type="PROSITE" id="PS50015"/>
    </source>
</evidence>
<dbReference type="AlphaFoldDB" id="A0A9W2UL28"/>
<dbReference type="PANTHER" id="PTHR15541">
    <property type="entry name" value="GRANULYSIN RELATED"/>
    <property type="match status" value="1"/>
</dbReference>
<evidence type="ECO:0000256" key="2">
    <source>
        <dbReference type="SAM" id="MobiDB-lite"/>
    </source>
</evidence>
<evidence type="ECO:0000313" key="6">
    <source>
        <dbReference type="RefSeq" id="XP_053746875.1"/>
    </source>
</evidence>
<sequence>MTSWALLLLASVLLATPGLTFSGLNPEDNDLMTPDLGQEKQFLESLVLESPQGDRLALRGKTCKLVLEALRKAVGHNITREAIKLAATVVCKKTFPLQHVCKELVTKCLDKIIHGIMNGKSPEEMCVKLRMCKSEKGLGASGVSDATLGRSTESPTTPPASALPNPEPTLQCLSANFSLPSPEGE</sequence>
<dbReference type="RefSeq" id="XP_053746875.1">
    <property type="nucleotide sequence ID" value="XM_053890900.1"/>
</dbReference>
<feature type="signal peptide" evidence="3">
    <location>
        <begin position="1"/>
        <end position="20"/>
    </location>
</feature>
<dbReference type="SMART" id="SM00741">
    <property type="entry name" value="SapB"/>
    <property type="match status" value="1"/>
</dbReference>
<gene>
    <name evidence="6" type="primary">LOC109263979</name>
</gene>
<dbReference type="InterPro" id="IPR011001">
    <property type="entry name" value="Saposin-like"/>
</dbReference>
<dbReference type="PANTHER" id="PTHR15541:SF2">
    <property type="entry name" value="GRANULYSIN"/>
    <property type="match status" value="1"/>
</dbReference>
<protein>
    <submittedName>
        <fullName evidence="6">Antimicrobial peptide NK-lysin-like isoform X1</fullName>
    </submittedName>
</protein>
<dbReference type="GO" id="GO:0031640">
    <property type="term" value="P:killing of cells of another organism"/>
    <property type="evidence" value="ECO:0007669"/>
    <property type="project" value="TreeGrafter"/>
</dbReference>
<feature type="region of interest" description="Disordered" evidence="2">
    <location>
        <begin position="138"/>
        <end position="168"/>
    </location>
</feature>
<dbReference type="InterPro" id="IPR008139">
    <property type="entry name" value="SaposinB_dom"/>
</dbReference>
<dbReference type="Gene3D" id="1.10.225.10">
    <property type="entry name" value="Saposin-like"/>
    <property type="match status" value="1"/>
</dbReference>
<evidence type="ECO:0000256" key="1">
    <source>
        <dbReference type="ARBA" id="ARBA00023157"/>
    </source>
</evidence>
<feature type="domain" description="Saposin B-type" evidence="4">
    <location>
        <begin position="56"/>
        <end position="136"/>
    </location>
</feature>
<dbReference type="PROSITE" id="PS50015">
    <property type="entry name" value="SAP_B"/>
    <property type="match status" value="1"/>
</dbReference>
<proteinExistence type="predicted"/>
<keyword evidence="5" id="KW-1185">Reference proteome</keyword>
<dbReference type="GO" id="GO:0044194">
    <property type="term" value="C:cytolytic granule"/>
    <property type="evidence" value="ECO:0007669"/>
    <property type="project" value="TreeGrafter"/>
</dbReference>
<organism evidence="5 6">
    <name type="scientific">Panthera pardus</name>
    <name type="common">Leopard</name>
    <name type="synonym">Felis pardus</name>
    <dbReference type="NCBI Taxonomy" id="9691"/>
    <lineage>
        <taxon>Eukaryota</taxon>
        <taxon>Metazoa</taxon>
        <taxon>Chordata</taxon>
        <taxon>Craniata</taxon>
        <taxon>Vertebrata</taxon>
        <taxon>Euteleostomi</taxon>
        <taxon>Mammalia</taxon>
        <taxon>Eutheria</taxon>
        <taxon>Laurasiatheria</taxon>
        <taxon>Carnivora</taxon>
        <taxon>Feliformia</taxon>
        <taxon>Felidae</taxon>
        <taxon>Pantherinae</taxon>
        <taxon>Panthera</taxon>
    </lineage>
</organism>
<keyword evidence="1" id="KW-1015">Disulfide bond</keyword>